<feature type="non-terminal residue" evidence="1">
    <location>
        <position position="1"/>
    </location>
</feature>
<reference evidence="1 2" key="1">
    <citation type="submission" date="2015-09" db="EMBL/GenBank/DDBJ databases">
        <title>Draft genome sequence of Kouleothrix aurantiaca JCM 19913.</title>
        <authorList>
            <person name="Hemp J."/>
        </authorList>
    </citation>
    <scope>NUCLEOTIDE SEQUENCE [LARGE SCALE GENOMIC DNA]</scope>
    <source>
        <strain evidence="1 2">COM-B</strain>
    </source>
</reference>
<comment type="caution">
    <text evidence="1">The sequence shown here is derived from an EMBL/GenBank/DDBJ whole genome shotgun (WGS) entry which is preliminary data.</text>
</comment>
<name>A0A0N8PRW6_9CHLR</name>
<dbReference type="EC" id="6.2.1.16" evidence="1"/>
<accession>A0A0N8PRW6</accession>
<dbReference type="PANTHER" id="PTHR42921:SF1">
    <property type="entry name" value="ACETOACETYL-COA SYNTHETASE"/>
    <property type="match status" value="1"/>
</dbReference>
<sequence length="320" mass="35022">SPAWPDMNALWDLAARAGATYFGTSAAFIAACMKAEIRPNERYDLSAIRALGSTGSPLASSGFAWIYEHINPRLALESLSGGTDVCTAFVGGARIQPIYAGEIQGASLGAHVESFDPDGRPLLDEVGELVITAPMPSMPLFFWNDPGDARYLASYFDMYPGVWRHGDWIKINARGGCVICGRSDSTINRQGIRMGTSEIYRAVESIPEIVDSLIVDLELLGRESYMPLFVVLREGVALDDALQDRIRQTLRREISPRHVPDAIFAIREVPYTLSGKKLEVPIRRILLGHAPEVALSAGSLRNPAALDFFLGLAREMAKQE</sequence>
<dbReference type="EMBL" id="LJCR01001087">
    <property type="protein sequence ID" value="KPV51069.1"/>
    <property type="molecule type" value="Genomic_DNA"/>
</dbReference>
<proteinExistence type="predicted"/>
<organism evidence="1 2">
    <name type="scientific">Kouleothrix aurantiaca</name>
    <dbReference type="NCBI Taxonomy" id="186479"/>
    <lineage>
        <taxon>Bacteria</taxon>
        <taxon>Bacillati</taxon>
        <taxon>Chloroflexota</taxon>
        <taxon>Chloroflexia</taxon>
        <taxon>Chloroflexales</taxon>
        <taxon>Roseiflexineae</taxon>
        <taxon>Roseiflexaceae</taxon>
        <taxon>Kouleothrix</taxon>
    </lineage>
</organism>
<dbReference type="InterPro" id="IPR045851">
    <property type="entry name" value="AMP-bd_C_sf"/>
</dbReference>
<protein>
    <submittedName>
        <fullName evidence="1">Acetoacetyl-CoA synthetase</fullName>
        <ecNumber evidence="1">6.2.1.16</ecNumber>
    </submittedName>
</protein>
<dbReference type="GO" id="GO:0030729">
    <property type="term" value="F:acetoacetate-CoA ligase activity"/>
    <property type="evidence" value="ECO:0007669"/>
    <property type="project" value="UniProtKB-EC"/>
</dbReference>
<keyword evidence="1" id="KW-0436">Ligase</keyword>
<evidence type="ECO:0000313" key="2">
    <source>
        <dbReference type="Proteomes" id="UP000050509"/>
    </source>
</evidence>
<dbReference type="Gene3D" id="3.30.300.30">
    <property type="match status" value="1"/>
</dbReference>
<gene>
    <name evidence="1" type="ORF">SE17_23320</name>
</gene>
<dbReference type="Gene3D" id="3.40.50.12780">
    <property type="entry name" value="N-terminal domain of ligase-like"/>
    <property type="match status" value="1"/>
</dbReference>
<evidence type="ECO:0000313" key="1">
    <source>
        <dbReference type="EMBL" id="KPV51069.1"/>
    </source>
</evidence>
<dbReference type="PATRIC" id="fig|186479.3.peg.389"/>
<dbReference type="SUPFAM" id="SSF56801">
    <property type="entry name" value="Acetyl-CoA synthetase-like"/>
    <property type="match status" value="1"/>
</dbReference>
<dbReference type="AlphaFoldDB" id="A0A0N8PRW6"/>
<dbReference type="PANTHER" id="PTHR42921">
    <property type="entry name" value="ACETOACETYL-COA SYNTHETASE"/>
    <property type="match status" value="1"/>
</dbReference>
<keyword evidence="2" id="KW-1185">Reference proteome</keyword>
<dbReference type="Proteomes" id="UP000050509">
    <property type="component" value="Unassembled WGS sequence"/>
</dbReference>
<dbReference type="InterPro" id="IPR042099">
    <property type="entry name" value="ANL_N_sf"/>
</dbReference>